<dbReference type="InterPro" id="IPR007372">
    <property type="entry name" value="Lipid/polyisoprenoid-bd_YceI"/>
</dbReference>
<evidence type="ECO:0000259" key="2">
    <source>
        <dbReference type="SMART" id="SM00867"/>
    </source>
</evidence>
<dbReference type="SMART" id="SM00867">
    <property type="entry name" value="YceI"/>
    <property type="match status" value="1"/>
</dbReference>
<protein>
    <submittedName>
        <fullName evidence="3">Polyisoprenoid-binding protein</fullName>
    </submittedName>
</protein>
<dbReference type="InterPro" id="IPR036761">
    <property type="entry name" value="TTHA0802/YceI-like_sf"/>
</dbReference>
<gene>
    <name evidence="3" type="ORF">PMPD1_2699</name>
</gene>
<dbReference type="EMBL" id="CP054212">
    <property type="protein sequence ID" value="QKJ87638.1"/>
    <property type="molecule type" value="Genomic_DNA"/>
</dbReference>
<sequence>MSRLSFIFRLGMVVSLGLVAAPQALADTQHYAIDTQTTSLELSWQVLGVTNSHASFSHITGNVVMDEQSTFNDSINVTIPVSTIDAHNRLLTGQLKSPGFFNQPTYPQVTFTSTRVVAEGNSHYRVFGNLRIKNITRPVILDAQLSRSDSPAANQHHLAFNAVTAIQRSAFGMTQYIPMVSDKIEIAIAIDAIQS</sequence>
<evidence type="ECO:0000313" key="4">
    <source>
        <dbReference type="Proteomes" id="UP000505325"/>
    </source>
</evidence>
<dbReference type="SUPFAM" id="SSF101874">
    <property type="entry name" value="YceI-like"/>
    <property type="match status" value="1"/>
</dbReference>
<reference evidence="3 4" key="1">
    <citation type="submission" date="2020-06" db="EMBL/GenBank/DDBJ databases">
        <title>Genome sequence of Paramixta manurensis strain PD-1.</title>
        <authorList>
            <person name="Lee C.W."/>
            <person name="Kim J."/>
        </authorList>
    </citation>
    <scope>NUCLEOTIDE SEQUENCE [LARGE SCALE GENOMIC DNA]</scope>
    <source>
        <strain evidence="3 4">PD-1</strain>
    </source>
</reference>
<dbReference type="RefSeq" id="WP_173634566.1">
    <property type="nucleotide sequence ID" value="NZ_CP054212.1"/>
</dbReference>
<keyword evidence="1" id="KW-0732">Signal</keyword>
<dbReference type="AlphaFoldDB" id="A0A6M8UAA0"/>
<dbReference type="KEGG" id="pmak:PMPD1_2699"/>
<keyword evidence="4" id="KW-1185">Reference proteome</keyword>
<accession>A0A6M8UAA0</accession>
<feature type="signal peptide" evidence="1">
    <location>
        <begin position="1"/>
        <end position="26"/>
    </location>
</feature>
<proteinExistence type="predicted"/>
<dbReference type="Pfam" id="PF04264">
    <property type="entry name" value="YceI"/>
    <property type="match status" value="1"/>
</dbReference>
<dbReference type="Gene3D" id="2.40.128.110">
    <property type="entry name" value="Lipid/polyisoprenoid-binding, YceI-like"/>
    <property type="match status" value="1"/>
</dbReference>
<feature type="chain" id="PRO_5026715443" evidence="1">
    <location>
        <begin position="27"/>
        <end position="195"/>
    </location>
</feature>
<evidence type="ECO:0000313" key="3">
    <source>
        <dbReference type="EMBL" id="QKJ87638.1"/>
    </source>
</evidence>
<dbReference type="PANTHER" id="PTHR34406">
    <property type="entry name" value="PROTEIN YCEI"/>
    <property type="match status" value="1"/>
</dbReference>
<feature type="domain" description="Lipid/polyisoprenoid-binding YceI-like" evidence="2">
    <location>
        <begin position="30"/>
        <end position="193"/>
    </location>
</feature>
<dbReference type="PANTHER" id="PTHR34406:SF1">
    <property type="entry name" value="PROTEIN YCEI"/>
    <property type="match status" value="1"/>
</dbReference>
<name>A0A6M8UAA0_9GAMM</name>
<evidence type="ECO:0000256" key="1">
    <source>
        <dbReference type="SAM" id="SignalP"/>
    </source>
</evidence>
<dbReference type="Proteomes" id="UP000505325">
    <property type="component" value="Chromosome"/>
</dbReference>
<organism evidence="3 4">
    <name type="scientific">Paramixta manurensis</name>
    <dbReference type="NCBI Taxonomy" id="2740817"/>
    <lineage>
        <taxon>Bacteria</taxon>
        <taxon>Pseudomonadati</taxon>
        <taxon>Pseudomonadota</taxon>
        <taxon>Gammaproteobacteria</taxon>
        <taxon>Enterobacterales</taxon>
        <taxon>Erwiniaceae</taxon>
        <taxon>Paramixta</taxon>
    </lineage>
</organism>